<sequence>MPTTLYEVLWIFIIYAFIGWCSEVSYAAMDRGIFVNRGFLNGPYCPIYGIGVLTVIVILTPLKRNLLLLYVGSFFLTSILEFLTGFILEKVFHNKWWDYSNKPCNIMGYVCLKFSIFWGFACTFIMLIIHPIIYAFIRYLPKTPGIVLLVLILCVFVTDCCVSVATILKFNKRLAAINEISKKIHVISDQIGENIYENVTDALEKKEKFEEDHEDLLNEIEDKKLILNENVDELKGQIENLNQEYKRLLEEKKYGFERLLKAFPDMKSRENNEILATMKNIHLKSLREKMKKFRKDKEA</sequence>
<comment type="caution">
    <text evidence="3">The sequence shown here is derived from an EMBL/GenBank/DDBJ whole genome shotgun (WGS) entry which is preliminary data.</text>
</comment>
<dbReference type="RefSeq" id="WP_147619335.1">
    <property type="nucleotide sequence ID" value="NZ_JACOQH010000009.1"/>
</dbReference>
<feature type="transmembrane region" description="Helical" evidence="2">
    <location>
        <begin position="109"/>
        <end position="134"/>
    </location>
</feature>
<keyword evidence="2" id="KW-0472">Membrane</keyword>
<dbReference type="EMBL" id="JACOQH010000009">
    <property type="protein sequence ID" value="MBC5754587.1"/>
    <property type="molecule type" value="Genomic_DNA"/>
</dbReference>
<dbReference type="Proteomes" id="UP000621540">
    <property type="component" value="Unassembled WGS sequence"/>
</dbReference>
<name>A0ABR7ICD1_9FIRM</name>
<evidence type="ECO:0000313" key="4">
    <source>
        <dbReference type="Proteomes" id="UP000621540"/>
    </source>
</evidence>
<accession>A0ABR7ICD1</accession>
<keyword evidence="4" id="KW-1185">Reference proteome</keyword>
<keyword evidence="1" id="KW-0175">Coiled coil</keyword>
<organism evidence="3 4">
    <name type="scientific">Roseburia yibonii</name>
    <dbReference type="NCBI Taxonomy" id="2763063"/>
    <lineage>
        <taxon>Bacteria</taxon>
        <taxon>Bacillati</taxon>
        <taxon>Bacillota</taxon>
        <taxon>Clostridia</taxon>
        <taxon>Lachnospirales</taxon>
        <taxon>Lachnospiraceae</taxon>
        <taxon>Roseburia</taxon>
    </lineage>
</organism>
<evidence type="ECO:0000256" key="1">
    <source>
        <dbReference type="SAM" id="Coils"/>
    </source>
</evidence>
<reference evidence="3 4" key="1">
    <citation type="submission" date="2020-08" db="EMBL/GenBank/DDBJ databases">
        <title>Genome public.</title>
        <authorList>
            <person name="Liu C."/>
            <person name="Sun Q."/>
        </authorList>
    </citation>
    <scope>NUCLEOTIDE SEQUENCE [LARGE SCALE GENOMIC DNA]</scope>
    <source>
        <strain evidence="3 4">BX0805</strain>
    </source>
</reference>
<dbReference type="InterPro" id="IPR010540">
    <property type="entry name" value="CmpB_TMEM229"/>
</dbReference>
<protein>
    <recommendedName>
        <fullName evidence="5">ABC transporter permease</fullName>
    </recommendedName>
</protein>
<evidence type="ECO:0000313" key="3">
    <source>
        <dbReference type="EMBL" id="MBC5754587.1"/>
    </source>
</evidence>
<feature type="transmembrane region" description="Helical" evidence="2">
    <location>
        <begin position="39"/>
        <end position="60"/>
    </location>
</feature>
<feature type="coiled-coil region" evidence="1">
    <location>
        <begin position="199"/>
        <end position="251"/>
    </location>
</feature>
<keyword evidence="2" id="KW-0812">Transmembrane</keyword>
<gene>
    <name evidence="3" type="ORF">H8Z76_11280</name>
</gene>
<evidence type="ECO:0008006" key="5">
    <source>
        <dbReference type="Google" id="ProtNLM"/>
    </source>
</evidence>
<dbReference type="Pfam" id="PF06541">
    <property type="entry name" value="ABC_trans_CmpB"/>
    <property type="match status" value="1"/>
</dbReference>
<feature type="transmembrane region" description="Helical" evidence="2">
    <location>
        <begin position="66"/>
        <end position="88"/>
    </location>
</feature>
<feature type="transmembrane region" description="Helical" evidence="2">
    <location>
        <begin position="6"/>
        <end position="27"/>
    </location>
</feature>
<proteinExistence type="predicted"/>
<evidence type="ECO:0000256" key="2">
    <source>
        <dbReference type="SAM" id="Phobius"/>
    </source>
</evidence>
<feature type="transmembrane region" description="Helical" evidence="2">
    <location>
        <begin position="146"/>
        <end position="168"/>
    </location>
</feature>
<keyword evidence="2" id="KW-1133">Transmembrane helix</keyword>